<organism evidence="1 2">
    <name type="scientific">Pseudonocardia autotrophica</name>
    <name type="common">Amycolata autotrophica</name>
    <name type="synonym">Nocardia autotrophica</name>
    <dbReference type="NCBI Taxonomy" id="2074"/>
    <lineage>
        <taxon>Bacteria</taxon>
        <taxon>Bacillati</taxon>
        <taxon>Actinomycetota</taxon>
        <taxon>Actinomycetes</taxon>
        <taxon>Pseudonocardiales</taxon>
        <taxon>Pseudonocardiaceae</taxon>
        <taxon>Pseudonocardia</taxon>
    </lineage>
</organism>
<evidence type="ECO:0000313" key="2">
    <source>
        <dbReference type="Proteomes" id="UP000194360"/>
    </source>
</evidence>
<accession>A0A1Y2N096</accession>
<comment type="caution">
    <text evidence="1">The sequence shown here is derived from an EMBL/GenBank/DDBJ whole genome shotgun (WGS) entry which is preliminary data.</text>
</comment>
<proteinExistence type="predicted"/>
<gene>
    <name evidence="1" type="ORF">BG845_02599</name>
</gene>
<sequence>MTRPVAGYPAPGAPVDVRERTLHVRCTCGDLLRRAPIQDLCAEPHGEPTGMSLRSVRHPIPGSHLLHQDPPEAVVAEVRNVLDTGPVERVS</sequence>
<keyword evidence="2" id="KW-1185">Reference proteome</keyword>
<evidence type="ECO:0000313" key="1">
    <source>
        <dbReference type="EMBL" id="OSY40840.1"/>
    </source>
</evidence>
<dbReference type="RefSeq" id="WP_085912844.1">
    <property type="nucleotide sequence ID" value="NZ_AP018920.1"/>
</dbReference>
<protein>
    <submittedName>
        <fullName evidence="1">Uncharacterized protein</fullName>
    </submittedName>
</protein>
<dbReference type="EMBL" id="MIGB01000011">
    <property type="protein sequence ID" value="OSY40840.1"/>
    <property type="molecule type" value="Genomic_DNA"/>
</dbReference>
<reference evidence="1 2" key="1">
    <citation type="submission" date="2016-09" db="EMBL/GenBank/DDBJ databases">
        <title>Pseudonocardia autotrophica DSM535, a candidate organism with high potential of specific P450 cytochromes.</title>
        <authorList>
            <person name="Grumaz C."/>
            <person name="Vainshtein Y."/>
            <person name="Kirstahler P."/>
            <person name="Sohn K."/>
        </authorList>
    </citation>
    <scope>NUCLEOTIDE SEQUENCE [LARGE SCALE GENOMIC DNA]</scope>
    <source>
        <strain evidence="1 2">DSM 535</strain>
    </source>
</reference>
<dbReference type="AlphaFoldDB" id="A0A1Y2N096"/>
<dbReference type="STRING" id="2074.BG845_02599"/>
<name>A0A1Y2N096_PSEAH</name>
<dbReference type="Proteomes" id="UP000194360">
    <property type="component" value="Unassembled WGS sequence"/>
</dbReference>